<evidence type="ECO:0000313" key="3">
    <source>
        <dbReference type="EnsemblPlants" id="PAC:32956686.CDS.1"/>
    </source>
</evidence>
<dbReference type="EMBL" id="ABEU02000011">
    <property type="protein sequence ID" value="PNR44639.1"/>
    <property type="molecule type" value="Genomic_DNA"/>
</dbReference>
<dbReference type="Proteomes" id="UP000006727">
    <property type="component" value="Chromosome 11"/>
</dbReference>
<reference evidence="2 4" key="2">
    <citation type="journal article" date="2018" name="Plant J.">
        <title>The Physcomitrella patens chromosome-scale assembly reveals moss genome structure and evolution.</title>
        <authorList>
            <person name="Lang D."/>
            <person name="Ullrich K.K."/>
            <person name="Murat F."/>
            <person name="Fuchs J."/>
            <person name="Jenkins J."/>
            <person name="Haas F.B."/>
            <person name="Piednoel M."/>
            <person name="Gundlach H."/>
            <person name="Van Bel M."/>
            <person name="Meyberg R."/>
            <person name="Vives C."/>
            <person name="Morata J."/>
            <person name="Symeonidi A."/>
            <person name="Hiss M."/>
            <person name="Muchero W."/>
            <person name="Kamisugi Y."/>
            <person name="Saleh O."/>
            <person name="Blanc G."/>
            <person name="Decker E.L."/>
            <person name="van Gessel N."/>
            <person name="Grimwood J."/>
            <person name="Hayes R.D."/>
            <person name="Graham S.W."/>
            <person name="Gunter L.E."/>
            <person name="McDaniel S.F."/>
            <person name="Hoernstein S.N.W."/>
            <person name="Larsson A."/>
            <person name="Li F.W."/>
            <person name="Perroud P.F."/>
            <person name="Phillips J."/>
            <person name="Ranjan P."/>
            <person name="Rokshar D.S."/>
            <person name="Rothfels C.J."/>
            <person name="Schneider L."/>
            <person name="Shu S."/>
            <person name="Stevenson D.W."/>
            <person name="Thummler F."/>
            <person name="Tillich M."/>
            <person name="Villarreal Aguilar J.C."/>
            <person name="Widiez T."/>
            <person name="Wong G.K."/>
            <person name="Wymore A."/>
            <person name="Zhang Y."/>
            <person name="Zimmer A.D."/>
            <person name="Quatrano R.S."/>
            <person name="Mayer K.F.X."/>
            <person name="Goodstein D."/>
            <person name="Casacuberta J.M."/>
            <person name="Vandepoele K."/>
            <person name="Reski R."/>
            <person name="Cuming A.C."/>
            <person name="Tuskan G.A."/>
            <person name="Maumus F."/>
            <person name="Salse J."/>
            <person name="Schmutz J."/>
            <person name="Rensing S.A."/>
        </authorList>
    </citation>
    <scope>NUCLEOTIDE SEQUENCE [LARGE SCALE GENOMIC DNA]</scope>
    <source>
        <strain evidence="3 4">cv. Gransden 2004</strain>
    </source>
</reference>
<feature type="compositionally biased region" description="Basic and acidic residues" evidence="1">
    <location>
        <begin position="64"/>
        <end position="83"/>
    </location>
</feature>
<sequence length="133" mass="14601">MQLVVPTTPPTNCPLKFLAPDELKRWNDRRVEPTSVATGGWEKPAALGNGTASRRSIGDGNSGDGEKNGKQKRERKEERREGGRSLGWSEKTEESPGDDDANLPPPPLWKQKWFRAALGRAGPEGGRGPMTWP</sequence>
<gene>
    <name evidence="2" type="ORF">PHYPA_014408</name>
</gene>
<reference evidence="2 4" key="1">
    <citation type="journal article" date="2008" name="Science">
        <title>The Physcomitrella genome reveals evolutionary insights into the conquest of land by plants.</title>
        <authorList>
            <person name="Rensing S."/>
            <person name="Lang D."/>
            <person name="Zimmer A."/>
            <person name="Terry A."/>
            <person name="Salamov A."/>
            <person name="Shapiro H."/>
            <person name="Nishiyama T."/>
            <person name="Perroud P.-F."/>
            <person name="Lindquist E."/>
            <person name="Kamisugi Y."/>
            <person name="Tanahashi T."/>
            <person name="Sakakibara K."/>
            <person name="Fujita T."/>
            <person name="Oishi K."/>
            <person name="Shin-I T."/>
            <person name="Kuroki Y."/>
            <person name="Toyoda A."/>
            <person name="Suzuki Y."/>
            <person name="Hashimoto A."/>
            <person name="Yamaguchi K."/>
            <person name="Sugano A."/>
            <person name="Kohara Y."/>
            <person name="Fujiyama A."/>
            <person name="Anterola A."/>
            <person name="Aoki S."/>
            <person name="Ashton N."/>
            <person name="Barbazuk W.B."/>
            <person name="Barker E."/>
            <person name="Bennetzen J."/>
            <person name="Bezanilla M."/>
            <person name="Blankenship R."/>
            <person name="Cho S.H."/>
            <person name="Dutcher S."/>
            <person name="Estelle M."/>
            <person name="Fawcett J.A."/>
            <person name="Gundlach H."/>
            <person name="Hanada K."/>
            <person name="Heyl A."/>
            <person name="Hicks K.A."/>
            <person name="Hugh J."/>
            <person name="Lohr M."/>
            <person name="Mayer K."/>
            <person name="Melkozernov A."/>
            <person name="Murata T."/>
            <person name="Nelson D."/>
            <person name="Pils B."/>
            <person name="Prigge M."/>
            <person name="Reiss B."/>
            <person name="Renner T."/>
            <person name="Rombauts S."/>
            <person name="Rushton P."/>
            <person name="Sanderfoot A."/>
            <person name="Schween G."/>
            <person name="Shiu S.-H."/>
            <person name="Stueber K."/>
            <person name="Theodoulou F.L."/>
            <person name="Tu H."/>
            <person name="Van de Peer Y."/>
            <person name="Verrier P.J."/>
            <person name="Waters E."/>
            <person name="Wood A."/>
            <person name="Yang L."/>
            <person name="Cove D."/>
            <person name="Cuming A."/>
            <person name="Hasebe M."/>
            <person name="Lucas S."/>
            <person name="Mishler D.B."/>
            <person name="Reski R."/>
            <person name="Grigoriev I."/>
            <person name="Quatrano R.S."/>
            <person name="Boore J.L."/>
        </authorList>
    </citation>
    <scope>NUCLEOTIDE SEQUENCE [LARGE SCALE GENOMIC DNA]</scope>
    <source>
        <strain evidence="3 4">cv. Gransden 2004</strain>
    </source>
</reference>
<name>A0A2K1JSY1_PHYPA</name>
<feature type="compositionally biased region" description="Basic and acidic residues" evidence="1">
    <location>
        <begin position="21"/>
        <end position="32"/>
    </location>
</feature>
<dbReference type="InParanoid" id="A0A2K1JSY1"/>
<proteinExistence type="predicted"/>
<reference evidence="3" key="3">
    <citation type="submission" date="2020-12" db="UniProtKB">
        <authorList>
            <consortium name="EnsemblPlants"/>
        </authorList>
    </citation>
    <scope>IDENTIFICATION</scope>
</reference>
<dbReference type="EnsemblPlants" id="Pp3c11_610V3.1">
    <property type="protein sequence ID" value="PAC:32956686.CDS.1"/>
    <property type="gene ID" value="Pp3c11_610"/>
</dbReference>
<keyword evidence="4" id="KW-1185">Reference proteome</keyword>
<evidence type="ECO:0000313" key="2">
    <source>
        <dbReference type="EMBL" id="PNR44639.1"/>
    </source>
</evidence>
<dbReference type="AlphaFoldDB" id="A0A2K1JSY1"/>
<evidence type="ECO:0000256" key="1">
    <source>
        <dbReference type="SAM" id="MobiDB-lite"/>
    </source>
</evidence>
<organism evidence="2">
    <name type="scientific">Physcomitrium patens</name>
    <name type="common">Spreading-leaved earth moss</name>
    <name type="synonym">Physcomitrella patens</name>
    <dbReference type="NCBI Taxonomy" id="3218"/>
    <lineage>
        <taxon>Eukaryota</taxon>
        <taxon>Viridiplantae</taxon>
        <taxon>Streptophyta</taxon>
        <taxon>Embryophyta</taxon>
        <taxon>Bryophyta</taxon>
        <taxon>Bryophytina</taxon>
        <taxon>Bryopsida</taxon>
        <taxon>Funariidae</taxon>
        <taxon>Funariales</taxon>
        <taxon>Funariaceae</taxon>
        <taxon>Physcomitrium</taxon>
    </lineage>
</organism>
<feature type="region of interest" description="Disordered" evidence="1">
    <location>
        <begin position="21"/>
        <end position="133"/>
    </location>
</feature>
<feature type="compositionally biased region" description="Gly residues" evidence="1">
    <location>
        <begin position="122"/>
        <end position="133"/>
    </location>
</feature>
<dbReference type="Gramene" id="Pp3c11_610V3.1">
    <property type="protein sequence ID" value="PAC:32956686.CDS.1"/>
    <property type="gene ID" value="Pp3c11_610"/>
</dbReference>
<evidence type="ECO:0000313" key="4">
    <source>
        <dbReference type="Proteomes" id="UP000006727"/>
    </source>
</evidence>
<accession>A0A2K1JSY1</accession>
<protein>
    <submittedName>
        <fullName evidence="2 3">Uncharacterized protein</fullName>
    </submittedName>
</protein>